<evidence type="ECO:0000256" key="1">
    <source>
        <dbReference type="SAM" id="MobiDB-lite"/>
    </source>
</evidence>
<proteinExistence type="predicted"/>
<reference evidence="2" key="1">
    <citation type="submission" date="2015-04" db="UniProtKB">
        <authorList>
            <consortium name="EnsemblPlants"/>
        </authorList>
    </citation>
    <scope>IDENTIFICATION</scope>
</reference>
<organism evidence="2">
    <name type="scientific">Oryza glumipatula</name>
    <dbReference type="NCBI Taxonomy" id="40148"/>
    <lineage>
        <taxon>Eukaryota</taxon>
        <taxon>Viridiplantae</taxon>
        <taxon>Streptophyta</taxon>
        <taxon>Embryophyta</taxon>
        <taxon>Tracheophyta</taxon>
        <taxon>Spermatophyta</taxon>
        <taxon>Magnoliopsida</taxon>
        <taxon>Liliopsida</taxon>
        <taxon>Poales</taxon>
        <taxon>Poaceae</taxon>
        <taxon>BOP clade</taxon>
        <taxon>Oryzoideae</taxon>
        <taxon>Oryzeae</taxon>
        <taxon>Oryzinae</taxon>
        <taxon>Oryza</taxon>
    </lineage>
</organism>
<dbReference type="Gramene" id="OGLUM12G19360.1">
    <property type="protein sequence ID" value="OGLUM12G19360.1"/>
    <property type="gene ID" value="OGLUM12G19360"/>
</dbReference>
<dbReference type="AlphaFoldDB" id="A0A0E0BUT2"/>
<reference evidence="2" key="2">
    <citation type="submission" date="2018-05" db="EMBL/GenBank/DDBJ databases">
        <title>OgluRS3 (Oryza glumaepatula Reference Sequence Version 3).</title>
        <authorList>
            <person name="Zhang J."/>
            <person name="Kudrna D."/>
            <person name="Lee S."/>
            <person name="Talag J."/>
            <person name="Welchert J."/>
            <person name="Wing R.A."/>
        </authorList>
    </citation>
    <scope>NUCLEOTIDE SEQUENCE [LARGE SCALE GENOMIC DNA]</scope>
</reference>
<dbReference type="EnsemblPlants" id="OGLUM12G19360.1">
    <property type="protein sequence ID" value="OGLUM12G19360.1"/>
    <property type="gene ID" value="OGLUM12G19360"/>
</dbReference>
<protein>
    <submittedName>
        <fullName evidence="2">Uncharacterized protein</fullName>
    </submittedName>
</protein>
<evidence type="ECO:0000313" key="3">
    <source>
        <dbReference type="Proteomes" id="UP000026961"/>
    </source>
</evidence>
<name>A0A0E0BUT2_9ORYZ</name>
<dbReference type="HOGENOM" id="CLU_1680638_0_0_1"/>
<accession>A0A0E0BUT2</accession>
<feature type="region of interest" description="Disordered" evidence="1">
    <location>
        <begin position="52"/>
        <end position="71"/>
    </location>
</feature>
<evidence type="ECO:0000313" key="2">
    <source>
        <dbReference type="EnsemblPlants" id="OGLUM12G19360.1"/>
    </source>
</evidence>
<keyword evidence="3" id="KW-1185">Reference proteome</keyword>
<sequence>MSSRRLLLLRHRRLAALNTRLTSLAYSTTSSAAPTTASIAMSGGLRLLDAAPRRPPANSRSATLPGNGAGAGAGTGDVAGFGAGGELMPPPSNIAAYGDGAGDGDTAGAGAGGGRSERIAFLHRPASRRLVCLSSVGAWRAAMAGSAQAQAASGVVG</sequence>
<dbReference type="Proteomes" id="UP000026961">
    <property type="component" value="Chromosome 12"/>
</dbReference>